<evidence type="ECO:0000256" key="5">
    <source>
        <dbReference type="ARBA" id="ARBA00022898"/>
    </source>
</evidence>
<dbReference type="NCBIfam" id="TIGR01977">
    <property type="entry name" value="am_tr_V_EF2568"/>
    <property type="match status" value="1"/>
</dbReference>
<dbReference type="CDD" id="cd06453">
    <property type="entry name" value="SufS_like"/>
    <property type="match status" value="1"/>
</dbReference>
<dbReference type="GO" id="GO:0031071">
    <property type="term" value="F:cysteine desulfurase activity"/>
    <property type="evidence" value="ECO:0007669"/>
    <property type="project" value="UniProtKB-EC"/>
</dbReference>
<organism evidence="9 10">
    <name type="scientific">Desulfoscipio geothermicus DSM 3669</name>
    <dbReference type="NCBI Taxonomy" id="1121426"/>
    <lineage>
        <taxon>Bacteria</taxon>
        <taxon>Bacillati</taxon>
        <taxon>Bacillota</taxon>
        <taxon>Clostridia</taxon>
        <taxon>Eubacteriales</taxon>
        <taxon>Desulfallaceae</taxon>
        <taxon>Desulfoscipio</taxon>
    </lineage>
</organism>
<dbReference type="PANTHER" id="PTHR43586">
    <property type="entry name" value="CYSTEINE DESULFURASE"/>
    <property type="match status" value="1"/>
</dbReference>
<dbReference type="InterPro" id="IPR016454">
    <property type="entry name" value="Cysteine_dSase"/>
</dbReference>
<dbReference type="GO" id="GO:0030170">
    <property type="term" value="F:pyridoxal phosphate binding"/>
    <property type="evidence" value="ECO:0007669"/>
    <property type="project" value="InterPro"/>
</dbReference>
<comment type="catalytic activity">
    <reaction evidence="6">
        <text>(sulfur carrier)-H + L-cysteine = (sulfur carrier)-SH + L-alanine</text>
        <dbReference type="Rhea" id="RHEA:43892"/>
        <dbReference type="Rhea" id="RHEA-COMP:14737"/>
        <dbReference type="Rhea" id="RHEA-COMP:14739"/>
        <dbReference type="ChEBI" id="CHEBI:29917"/>
        <dbReference type="ChEBI" id="CHEBI:35235"/>
        <dbReference type="ChEBI" id="CHEBI:57972"/>
        <dbReference type="ChEBI" id="CHEBI:64428"/>
        <dbReference type="EC" id="2.8.1.7"/>
    </reaction>
</comment>
<evidence type="ECO:0000256" key="1">
    <source>
        <dbReference type="ARBA" id="ARBA00001933"/>
    </source>
</evidence>
<dbReference type="InterPro" id="IPR010970">
    <property type="entry name" value="Cys_dSase_SufS"/>
</dbReference>
<dbReference type="EC" id="2.8.1.7" evidence="3"/>
<evidence type="ECO:0000259" key="8">
    <source>
        <dbReference type="Pfam" id="PF00266"/>
    </source>
</evidence>
<dbReference type="InterPro" id="IPR000192">
    <property type="entry name" value="Aminotrans_V_dom"/>
</dbReference>
<evidence type="ECO:0000256" key="3">
    <source>
        <dbReference type="ARBA" id="ARBA00012239"/>
    </source>
</evidence>
<name>A0A1I6E0P6_9FIRM</name>
<comment type="similarity">
    <text evidence="2">Belongs to the class-V pyridoxal-phosphate-dependent aminotransferase family. Csd subfamily.</text>
</comment>
<protein>
    <recommendedName>
        <fullName evidence="3">cysteine desulfurase</fullName>
        <ecNumber evidence="3">2.8.1.7</ecNumber>
    </recommendedName>
</protein>
<sequence length="386" mass="41831">MSIYLDNAATSFPKPEAVYRAVDNFLRNIGASSGRGAYRKALQADKIAFQTRKSLARLFNIQDASRIVFTANVTESLNLAMQGILKNGDHVVTTGMEHNAVWRCLKQLEKEKAITITAVPCSPEGYLEVEKLAAAIRPNTALVVLLHASNVTGTVMPIEQVGELTRQKNIPLLVDAAQTAGVYPIDVAAMRIDLLAFTGHKGLLGPTGTGGLYINEKYYINPLKFGGTGGESLRDDQPDNLPDRFEAGTPNLAGIAGLGAGVDYILNESVEKIRQYEMELTGYALDKFRSLTGVTMYGPLNASKQVGVISFNLPGLKPEQVAYLLDTKYDIMVRAGLHCAPLAHRTTGTIDRGTVRVGIGVFNTARDVDDLVLALKEIMRFNSSIS</sequence>
<dbReference type="SUPFAM" id="SSF53383">
    <property type="entry name" value="PLP-dependent transferases"/>
    <property type="match status" value="1"/>
</dbReference>
<evidence type="ECO:0000313" key="9">
    <source>
        <dbReference type="EMBL" id="SFR11088.1"/>
    </source>
</evidence>
<evidence type="ECO:0000313" key="10">
    <source>
        <dbReference type="Proteomes" id="UP000199584"/>
    </source>
</evidence>
<dbReference type="RefSeq" id="WP_092485054.1">
    <property type="nucleotide sequence ID" value="NZ_FOYM01000022.1"/>
</dbReference>
<accession>A0A1I6E0P6</accession>
<dbReference type="InterPro" id="IPR015421">
    <property type="entry name" value="PyrdxlP-dep_Trfase_major"/>
</dbReference>
<evidence type="ECO:0000256" key="7">
    <source>
        <dbReference type="RuleBase" id="RU004504"/>
    </source>
</evidence>
<dbReference type="AlphaFoldDB" id="A0A1I6E0P6"/>
<dbReference type="Proteomes" id="UP000199584">
    <property type="component" value="Unassembled WGS sequence"/>
</dbReference>
<dbReference type="Pfam" id="PF00266">
    <property type="entry name" value="Aminotran_5"/>
    <property type="match status" value="1"/>
</dbReference>
<dbReference type="Gene3D" id="3.40.640.10">
    <property type="entry name" value="Type I PLP-dependent aspartate aminotransferase-like (Major domain)"/>
    <property type="match status" value="1"/>
</dbReference>
<dbReference type="PIRSF" id="PIRSF005572">
    <property type="entry name" value="NifS"/>
    <property type="match status" value="1"/>
</dbReference>
<dbReference type="InterPro" id="IPR015424">
    <property type="entry name" value="PyrdxlP-dep_Trfase"/>
</dbReference>
<dbReference type="InterPro" id="IPR010969">
    <property type="entry name" value="Cys_dSase-rel_unknwn_funct"/>
</dbReference>
<dbReference type="OrthoDB" id="9804366at2"/>
<evidence type="ECO:0000256" key="4">
    <source>
        <dbReference type="ARBA" id="ARBA00022679"/>
    </source>
</evidence>
<evidence type="ECO:0000256" key="2">
    <source>
        <dbReference type="ARBA" id="ARBA00010447"/>
    </source>
</evidence>
<dbReference type="InterPro" id="IPR015422">
    <property type="entry name" value="PyrdxlP-dep_Trfase_small"/>
</dbReference>
<dbReference type="STRING" id="39060.SAMN05660706_12239"/>
<dbReference type="InterPro" id="IPR020578">
    <property type="entry name" value="Aminotrans_V_PyrdxlP_BS"/>
</dbReference>
<comment type="cofactor">
    <cofactor evidence="1 7">
        <name>pyridoxal 5'-phosphate</name>
        <dbReference type="ChEBI" id="CHEBI:597326"/>
    </cofactor>
</comment>
<reference evidence="10" key="1">
    <citation type="submission" date="2016-10" db="EMBL/GenBank/DDBJ databases">
        <authorList>
            <person name="Varghese N."/>
            <person name="Submissions S."/>
        </authorList>
    </citation>
    <scope>NUCLEOTIDE SEQUENCE [LARGE SCALE GENOMIC DNA]</scope>
    <source>
        <strain evidence="10">DSM 3669</strain>
    </source>
</reference>
<gene>
    <name evidence="9" type="ORF">SAMN05660706_12239</name>
</gene>
<dbReference type="PROSITE" id="PS00595">
    <property type="entry name" value="AA_TRANSFER_CLASS_5"/>
    <property type="match status" value="1"/>
</dbReference>
<dbReference type="EMBL" id="FOYM01000022">
    <property type="protein sequence ID" value="SFR11088.1"/>
    <property type="molecule type" value="Genomic_DNA"/>
</dbReference>
<dbReference type="Gene3D" id="3.90.1150.10">
    <property type="entry name" value="Aspartate Aminotransferase, domain 1"/>
    <property type="match status" value="1"/>
</dbReference>
<dbReference type="GO" id="GO:0006534">
    <property type="term" value="P:cysteine metabolic process"/>
    <property type="evidence" value="ECO:0007669"/>
    <property type="project" value="InterPro"/>
</dbReference>
<keyword evidence="4" id="KW-0808">Transferase</keyword>
<keyword evidence="5" id="KW-0663">Pyridoxal phosphate</keyword>
<keyword evidence="10" id="KW-1185">Reference proteome</keyword>
<dbReference type="PANTHER" id="PTHR43586:SF4">
    <property type="entry name" value="ISOPENICILLIN N EPIMERASE"/>
    <property type="match status" value="1"/>
</dbReference>
<evidence type="ECO:0000256" key="6">
    <source>
        <dbReference type="ARBA" id="ARBA00050776"/>
    </source>
</evidence>
<proteinExistence type="inferred from homology"/>
<feature type="domain" description="Aminotransferase class V" evidence="8">
    <location>
        <begin position="3"/>
        <end position="371"/>
    </location>
</feature>